<gene>
    <name evidence="2" type="primary">yunB</name>
    <name evidence="2" type="ORF">ACFQNG_13985</name>
</gene>
<proteinExistence type="predicted"/>
<dbReference type="RefSeq" id="WP_379865918.1">
    <property type="nucleotide sequence ID" value="NZ_JBHTBW010000046.1"/>
</dbReference>
<keyword evidence="1" id="KW-0472">Membrane</keyword>
<dbReference type="EMBL" id="JBHTBW010000046">
    <property type="protein sequence ID" value="MFC7442199.1"/>
    <property type="molecule type" value="Genomic_DNA"/>
</dbReference>
<dbReference type="NCBIfam" id="TIGR02832">
    <property type="entry name" value="spo_yunB"/>
    <property type="match status" value="1"/>
</dbReference>
<reference evidence="3" key="1">
    <citation type="journal article" date="2019" name="Int. J. Syst. Evol. Microbiol.">
        <title>The Global Catalogue of Microorganisms (GCM) 10K type strain sequencing project: providing services to taxonomists for standard genome sequencing and annotation.</title>
        <authorList>
            <consortium name="The Broad Institute Genomics Platform"/>
            <consortium name="The Broad Institute Genome Sequencing Center for Infectious Disease"/>
            <person name="Wu L."/>
            <person name="Ma J."/>
        </authorList>
    </citation>
    <scope>NUCLEOTIDE SEQUENCE [LARGE SCALE GENOMIC DNA]</scope>
    <source>
        <strain evidence="3">CGMCC 1.12942</strain>
    </source>
</reference>
<dbReference type="PIRSF" id="PIRSF021383">
    <property type="entry name" value="YunB"/>
    <property type="match status" value="1"/>
</dbReference>
<evidence type="ECO:0000313" key="3">
    <source>
        <dbReference type="Proteomes" id="UP001596500"/>
    </source>
</evidence>
<comment type="caution">
    <text evidence="2">The sequence shown here is derived from an EMBL/GenBank/DDBJ whole genome shotgun (WGS) entry which is preliminary data.</text>
</comment>
<feature type="transmembrane region" description="Helical" evidence="1">
    <location>
        <begin position="62"/>
        <end position="80"/>
    </location>
</feature>
<name>A0ABW2RML2_9BACL</name>
<dbReference type="Pfam" id="PF09560">
    <property type="entry name" value="Spore_YunB"/>
    <property type="match status" value="1"/>
</dbReference>
<evidence type="ECO:0000313" key="2">
    <source>
        <dbReference type="EMBL" id="MFC7442199.1"/>
    </source>
</evidence>
<keyword evidence="1" id="KW-1133">Transmembrane helix</keyword>
<accession>A0ABW2RML2</accession>
<dbReference type="Proteomes" id="UP001596500">
    <property type="component" value="Unassembled WGS sequence"/>
</dbReference>
<dbReference type="InterPro" id="IPR014197">
    <property type="entry name" value="Sporulation_prot_YunB"/>
</dbReference>
<keyword evidence="3" id="KW-1185">Reference proteome</keyword>
<organism evidence="2 3">
    <name type="scientific">Laceyella putida</name>
    <dbReference type="NCBI Taxonomy" id="110101"/>
    <lineage>
        <taxon>Bacteria</taxon>
        <taxon>Bacillati</taxon>
        <taxon>Bacillota</taxon>
        <taxon>Bacilli</taxon>
        <taxon>Bacillales</taxon>
        <taxon>Thermoactinomycetaceae</taxon>
        <taxon>Laceyella</taxon>
    </lineage>
</organism>
<evidence type="ECO:0000256" key="1">
    <source>
        <dbReference type="SAM" id="Phobius"/>
    </source>
</evidence>
<keyword evidence="1" id="KW-0812">Transmembrane</keyword>
<protein>
    <submittedName>
        <fullName evidence="2">Sporulation protein YunB</fullName>
    </submittedName>
</protein>
<sequence length="271" mass="30852">MLKRRRFLFRRPWPFSLKWIKQLAQPIRLRRASGFATRKIAPPPTPSGHPIRMGSRGWRVKLFLLVLIFLVICAFPLWLIESQFEPTLATIAKTEAKKIVQQAFLKGVEDIQQSLNKEKKQVAYLHKDQQGRIAGISFDSHAEGMIYQTLTNRILHELKESQDRELHISLGKIAESSILSDFGPSIPLEVWIEGSPHVTLTTKMEETGINTTMVNILVHADIEISTLMPFAKEHFAVKFDYPIIRELVVGEVPSIMPDANKTKTIPLVPSQ</sequence>